<name>A3ZVN5_9BACT</name>
<proteinExistence type="predicted"/>
<dbReference type="Proteomes" id="UP000004358">
    <property type="component" value="Unassembled WGS sequence"/>
</dbReference>
<evidence type="ECO:0000313" key="1">
    <source>
        <dbReference type="EMBL" id="EAQ79381.1"/>
    </source>
</evidence>
<sequence>MTPILKGALSLGRTFGRRLISVSSGWQRRRFTKKSR</sequence>
<evidence type="ECO:0000313" key="2">
    <source>
        <dbReference type="Proteomes" id="UP000004358"/>
    </source>
</evidence>
<gene>
    <name evidence="1" type="ORF">DSM3645_02858</name>
</gene>
<dbReference type="STRING" id="314230.DSM3645_02858"/>
<organism evidence="1 2">
    <name type="scientific">Blastopirellula marina DSM 3645</name>
    <dbReference type="NCBI Taxonomy" id="314230"/>
    <lineage>
        <taxon>Bacteria</taxon>
        <taxon>Pseudomonadati</taxon>
        <taxon>Planctomycetota</taxon>
        <taxon>Planctomycetia</taxon>
        <taxon>Pirellulales</taxon>
        <taxon>Pirellulaceae</taxon>
        <taxon>Blastopirellula</taxon>
    </lineage>
</organism>
<protein>
    <submittedName>
        <fullName evidence="1">Uncharacterized protein</fullName>
    </submittedName>
</protein>
<accession>A3ZVN5</accession>
<reference evidence="1 2" key="1">
    <citation type="submission" date="2006-02" db="EMBL/GenBank/DDBJ databases">
        <authorList>
            <person name="Amann R."/>
            <person name="Ferriera S."/>
            <person name="Johnson J."/>
            <person name="Kravitz S."/>
            <person name="Halpern A."/>
            <person name="Remington K."/>
            <person name="Beeson K."/>
            <person name="Tran B."/>
            <person name="Rogers Y.-H."/>
            <person name="Friedman R."/>
            <person name="Venter J.C."/>
        </authorList>
    </citation>
    <scope>NUCLEOTIDE SEQUENCE [LARGE SCALE GENOMIC DNA]</scope>
    <source>
        <strain evidence="1 2">DSM 3645</strain>
    </source>
</reference>
<dbReference type="AlphaFoldDB" id="A3ZVN5"/>
<comment type="caution">
    <text evidence="1">The sequence shown here is derived from an EMBL/GenBank/DDBJ whole genome shotgun (WGS) entry which is preliminary data.</text>
</comment>
<dbReference type="EMBL" id="AANZ01000014">
    <property type="protein sequence ID" value="EAQ79381.1"/>
    <property type="molecule type" value="Genomic_DNA"/>
</dbReference>
<dbReference type="HOGENOM" id="CLU_3354864_0_0_0"/>